<accession>A0ACC2BDW6</accession>
<evidence type="ECO:0000313" key="1">
    <source>
        <dbReference type="EMBL" id="KAJ7527619.1"/>
    </source>
</evidence>
<dbReference type="EMBL" id="CM055107">
    <property type="protein sequence ID" value="KAJ7527619.1"/>
    <property type="molecule type" value="Genomic_DNA"/>
</dbReference>
<protein>
    <submittedName>
        <fullName evidence="1">Uncharacterized protein</fullName>
    </submittedName>
</protein>
<organism evidence="1 2">
    <name type="scientific">Diphasiastrum complanatum</name>
    <name type="common">Issler's clubmoss</name>
    <name type="synonym">Lycopodium complanatum</name>
    <dbReference type="NCBI Taxonomy" id="34168"/>
    <lineage>
        <taxon>Eukaryota</taxon>
        <taxon>Viridiplantae</taxon>
        <taxon>Streptophyta</taxon>
        <taxon>Embryophyta</taxon>
        <taxon>Tracheophyta</taxon>
        <taxon>Lycopodiopsida</taxon>
        <taxon>Lycopodiales</taxon>
        <taxon>Lycopodiaceae</taxon>
        <taxon>Lycopodioideae</taxon>
        <taxon>Diphasiastrum</taxon>
    </lineage>
</organism>
<keyword evidence="2" id="KW-1185">Reference proteome</keyword>
<proteinExistence type="predicted"/>
<comment type="caution">
    <text evidence="1">The sequence shown here is derived from an EMBL/GenBank/DDBJ whole genome shotgun (WGS) entry which is preliminary data.</text>
</comment>
<gene>
    <name evidence="1" type="ORF">O6H91_16G063800</name>
</gene>
<evidence type="ECO:0000313" key="2">
    <source>
        <dbReference type="Proteomes" id="UP001162992"/>
    </source>
</evidence>
<name>A0ACC2BDW6_DIPCM</name>
<dbReference type="Proteomes" id="UP001162992">
    <property type="component" value="Chromosome 16"/>
</dbReference>
<sequence>MYQKIIQDCLPFLSYTLGIQPRIIVVQSKMINDLPLTSLITKKLCAIIPVSHLIQLLAKENFCDTLGRPISKLPWTTFRDDDIPNPFNHIWKNIFYYYSGCLSEMACTKYNIYSDFHV</sequence>
<reference evidence="2" key="1">
    <citation type="journal article" date="2024" name="Proc. Natl. Acad. Sci. U.S.A.">
        <title>Extraordinary preservation of gene collinearity over three hundred million years revealed in homosporous lycophytes.</title>
        <authorList>
            <person name="Li C."/>
            <person name="Wickell D."/>
            <person name="Kuo L.Y."/>
            <person name="Chen X."/>
            <person name="Nie B."/>
            <person name="Liao X."/>
            <person name="Peng D."/>
            <person name="Ji J."/>
            <person name="Jenkins J."/>
            <person name="Williams M."/>
            <person name="Shu S."/>
            <person name="Plott C."/>
            <person name="Barry K."/>
            <person name="Rajasekar S."/>
            <person name="Grimwood J."/>
            <person name="Han X."/>
            <person name="Sun S."/>
            <person name="Hou Z."/>
            <person name="He W."/>
            <person name="Dai G."/>
            <person name="Sun C."/>
            <person name="Schmutz J."/>
            <person name="Leebens-Mack J.H."/>
            <person name="Li F.W."/>
            <person name="Wang L."/>
        </authorList>
    </citation>
    <scope>NUCLEOTIDE SEQUENCE [LARGE SCALE GENOMIC DNA]</scope>
    <source>
        <strain evidence="2">cv. PW_Plant_1</strain>
    </source>
</reference>